<dbReference type="Gene3D" id="1.10.8.60">
    <property type="match status" value="1"/>
</dbReference>
<dbReference type="PANTHER" id="PTHR30050">
    <property type="entry name" value="CHROMOSOMAL REPLICATION INITIATOR PROTEIN DNAA"/>
    <property type="match status" value="1"/>
</dbReference>
<organism evidence="2 3">
    <name type="scientific">Kingella pumchi</name>
    <dbReference type="NCBI Taxonomy" id="2779506"/>
    <lineage>
        <taxon>Bacteria</taxon>
        <taxon>Pseudomonadati</taxon>
        <taxon>Pseudomonadota</taxon>
        <taxon>Betaproteobacteria</taxon>
        <taxon>Neisseriales</taxon>
        <taxon>Neisseriaceae</taxon>
        <taxon>Kingella</taxon>
    </lineage>
</organism>
<dbReference type="Proteomes" id="UP001298424">
    <property type="component" value="Unassembled WGS sequence"/>
</dbReference>
<dbReference type="Pfam" id="PF22688">
    <property type="entry name" value="Hda_lid"/>
    <property type="match status" value="1"/>
</dbReference>
<proteinExistence type="predicted"/>
<dbReference type="SUPFAM" id="SSF52540">
    <property type="entry name" value="P-loop containing nucleoside triphosphate hydrolases"/>
    <property type="match status" value="1"/>
</dbReference>
<evidence type="ECO:0000313" key="2">
    <source>
        <dbReference type="EMBL" id="MCG6503251.1"/>
    </source>
</evidence>
<keyword evidence="3" id="KW-1185">Reference proteome</keyword>
<sequence>MPLDFGIPAAYPEFDKFLGRANAELIHTLRQKHEPFVYIWGPPGCGKSHILQAWSGQAAADGSTARYSDDGNLSPDDEADALAVDNVQTLTPAAQTALFDIFNHMRNSGHGRLLLAADVPPAALPLREDLRTRMGYCLVYEVKPLGSGEKIAALTHMAAARSLKIDPQIFHYLLDHWHRDMDSLVAMFNDLADYSITLKRPITLPLLRQLLKQQEHGPESQT</sequence>
<dbReference type="NCBIfam" id="TIGR03420">
    <property type="entry name" value="DnaA_homol_Hda"/>
    <property type="match status" value="1"/>
</dbReference>
<evidence type="ECO:0000259" key="1">
    <source>
        <dbReference type="Pfam" id="PF22688"/>
    </source>
</evidence>
<accession>A0ABS9NKD5</accession>
<dbReference type="EMBL" id="JAKOOW010000006">
    <property type="protein sequence ID" value="MCG6503251.1"/>
    <property type="molecule type" value="Genomic_DNA"/>
</dbReference>
<reference evidence="2 3" key="1">
    <citation type="submission" date="2022-02" db="EMBL/GenBank/DDBJ databases">
        <title>Genome sequence data of Kingella unionensis sp. nov. strain CICC 24913 (CCUG 75125).</title>
        <authorList>
            <person name="Xiao M."/>
        </authorList>
    </citation>
    <scope>NUCLEOTIDE SEQUENCE [LARGE SCALE GENOMIC DNA]</scope>
    <source>
        <strain evidence="2 3">CICC 24913</strain>
    </source>
</reference>
<feature type="domain" description="Hda lid" evidence="1">
    <location>
        <begin position="149"/>
        <end position="211"/>
    </location>
</feature>
<gene>
    <name evidence="2" type="primary">hda</name>
    <name evidence="2" type="ORF">MB824_01890</name>
</gene>
<dbReference type="InterPro" id="IPR017788">
    <property type="entry name" value="Hda"/>
</dbReference>
<name>A0ABS9NKD5_9NEIS</name>
<dbReference type="InterPro" id="IPR055199">
    <property type="entry name" value="Hda_lid"/>
</dbReference>
<dbReference type="Gene3D" id="3.40.50.300">
    <property type="entry name" value="P-loop containing nucleotide triphosphate hydrolases"/>
    <property type="match status" value="1"/>
</dbReference>
<dbReference type="PANTHER" id="PTHR30050:SF5">
    <property type="entry name" value="DNAA REGULATORY INACTIVATOR HDA"/>
    <property type="match status" value="1"/>
</dbReference>
<evidence type="ECO:0000313" key="3">
    <source>
        <dbReference type="Proteomes" id="UP001298424"/>
    </source>
</evidence>
<dbReference type="InterPro" id="IPR027417">
    <property type="entry name" value="P-loop_NTPase"/>
</dbReference>
<protein>
    <submittedName>
        <fullName evidence="2">DnaA regulatory inactivator Hda</fullName>
    </submittedName>
</protein>
<comment type="caution">
    <text evidence="2">The sequence shown here is derived from an EMBL/GenBank/DDBJ whole genome shotgun (WGS) entry which is preliminary data.</text>
</comment>